<dbReference type="EMBL" id="BARU01010273">
    <property type="protein sequence ID" value="GAH46338.1"/>
    <property type="molecule type" value="Genomic_DNA"/>
</dbReference>
<proteinExistence type="predicted"/>
<gene>
    <name evidence="2" type="ORF">S03H2_19635</name>
</gene>
<keyword evidence="1" id="KW-0472">Membrane</keyword>
<feature type="non-terminal residue" evidence="2">
    <location>
        <position position="306"/>
    </location>
</feature>
<sequence>GAGESYFVNSVPYIRDQLLDLFAQSMVVAEFEDDIMIEEYYTSGDTSTEQIFGALPWDAQTFTPTDAYSISGVRLKLLRVGAAPGNVSVSLRDTLVGVPLAVDLAVGGVPVFGVTDGNLITDYAEGEWVDIAFNVDYAMTAGNTYGITVRVLGGNAANYVGWREDLTGTYAGGQAFDSANAGVAWVPEANTDRLFEVAGRGVTVTSAASANRWESLTEGTFLDFSNFARDWGMDRMMVSSIIMLIFLGVIALGVGLATRSNKLGGMTICLGVIFCVMSGLVSWIAIALIGAVAGLGVVYALYHKYA</sequence>
<name>X1HLZ6_9ZZZZ</name>
<feature type="transmembrane region" description="Helical" evidence="1">
    <location>
        <begin position="269"/>
        <end position="302"/>
    </location>
</feature>
<evidence type="ECO:0000256" key="1">
    <source>
        <dbReference type="SAM" id="Phobius"/>
    </source>
</evidence>
<reference evidence="2" key="1">
    <citation type="journal article" date="2014" name="Front. Microbiol.">
        <title>High frequency of phylogenetically diverse reductive dehalogenase-homologous genes in deep subseafloor sedimentary metagenomes.</title>
        <authorList>
            <person name="Kawai M."/>
            <person name="Futagami T."/>
            <person name="Toyoda A."/>
            <person name="Takaki Y."/>
            <person name="Nishi S."/>
            <person name="Hori S."/>
            <person name="Arai W."/>
            <person name="Tsubouchi T."/>
            <person name="Morono Y."/>
            <person name="Uchiyama I."/>
            <person name="Ito T."/>
            <person name="Fujiyama A."/>
            <person name="Inagaki F."/>
            <person name="Takami H."/>
        </authorList>
    </citation>
    <scope>NUCLEOTIDE SEQUENCE</scope>
    <source>
        <strain evidence="2">Expedition CK06-06</strain>
    </source>
</reference>
<comment type="caution">
    <text evidence="2">The sequence shown here is derived from an EMBL/GenBank/DDBJ whole genome shotgun (WGS) entry which is preliminary data.</text>
</comment>
<feature type="non-terminal residue" evidence="2">
    <location>
        <position position="1"/>
    </location>
</feature>
<organism evidence="2">
    <name type="scientific">marine sediment metagenome</name>
    <dbReference type="NCBI Taxonomy" id="412755"/>
    <lineage>
        <taxon>unclassified sequences</taxon>
        <taxon>metagenomes</taxon>
        <taxon>ecological metagenomes</taxon>
    </lineage>
</organism>
<protein>
    <submittedName>
        <fullName evidence="2">Uncharacterized protein</fullName>
    </submittedName>
</protein>
<dbReference type="AlphaFoldDB" id="X1HLZ6"/>
<evidence type="ECO:0000313" key="2">
    <source>
        <dbReference type="EMBL" id="GAH46338.1"/>
    </source>
</evidence>
<keyword evidence="1" id="KW-1133">Transmembrane helix</keyword>
<accession>X1HLZ6</accession>
<feature type="transmembrane region" description="Helical" evidence="1">
    <location>
        <begin position="236"/>
        <end position="257"/>
    </location>
</feature>
<keyword evidence="1" id="KW-0812">Transmembrane</keyword>